<protein>
    <submittedName>
        <fullName evidence="2">Uncharacterized protein</fullName>
    </submittedName>
</protein>
<evidence type="ECO:0000313" key="2">
    <source>
        <dbReference type="EMBL" id="GJF00521.1"/>
    </source>
</evidence>
<dbReference type="EMBL" id="BPQB01000161">
    <property type="protein sequence ID" value="GJF00521.1"/>
    <property type="molecule type" value="Genomic_DNA"/>
</dbReference>
<comment type="caution">
    <text evidence="2">The sequence shown here is derived from an EMBL/GenBank/DDBJ whole genome shotgun (WGS) entry which is preliminary data.</text>
</comment>
<dbReference type="AlphaFoldDB" id="A0A9P3GRH8"/>
<name>A0A9P3GRH8_9APHY</name>
<sequence length="114" mass="12609">MCRISLASSQTPYRSSSSMKTSLLPNTSPPFCLDVCHADNLPVLQWQSSCLSPCAAALSSDSTPSLRPPFHSSDLLWSPTLHACPRVLPRVPSAHRRRRVTANWPRHPRAHLTV</sequence>
<reference evidence="2 3" key="1">
    <citation type="submission" date="2021-08" db="EMBL/GenBank/DDBJ databases">
        <title>Draft Genome Sequence of Phanerochaete sordida strain YK-624.</title>
        <authorList>
            <person name="Mori T."/>
            <person name="Dohra H."/>
            <person name="Suzuki T."/>
            <person name="Kawagishi H."/>
            <person name="Hirai H."/>
        </authorList>
    </citation>
    <scope>NUCLEOTIDE SEQUENCE [LARGE SCALE GENOMIC DNA]</scope>
    <source>
        <strain evidence="2 3">YK-624</strain>
    </source>
</reference>
<feature type="region of interest" description="Disordered" evidence="1">
    <location>
        <begin position="1"/>
        <end position="21"/>
    </location>
</feature>
<keyword evidence="3" id="KW-1185">Reference proteome</keyword>
<evidence type="ECO:0000313" key="3">
    <source>
        <dbReference type="Proteomes" id="UP000703269"/>
    </source>
</evidence>
<gene>
    <name evidence="2" type="ORF">PsYK624_168120</name>
</gene>
<dbReference type="Proteomes" id="UP000703269">
    <property type="component" value="Unassembled WGS sequence"/>
</dbReference>
<organism evidence="2 3">
    <name type="scientific">Phanerochaete sordida</name>
    <dbReference type="NCBI Taxonomy" id="48140"/>
    <lineage>
        <taxon>Eukaryota</taxon>
        <taxon>Fungi</taxon>
        <taxon>Dikarya</taxon>
        <taxon>Basidiomycota</taxon>
        <taxon>Agaricomycotina</taxon>
        <taxon>Agaricomycetes</taxon>
        <taxon>Polyporales</taxon>
        <taxon>Phanerochaetaceae</taxon>
        <taxon>Phanerochaete</taxon>
    </lineage>
</organism>
<evidence type="ECO:0000256" key="1">
    <source>
        <dbReference type="SAM" id="MobiDB-lite"/>
    </source>
</evidence>
<accession>A0A9P3GRH8</accession>
<proteinExistence type="predicted"/>